<dbReference type="Proteomes" id="UP001341840">
    <property type="component" value="Unassembled WGS sequence"/>
</dbReference>
<accession>A0ABU6ZHC5</accession>
<dbReference type="EMBL" id="JASCZI010272265">
    <property type="protein sequence ID" value="MED6221368.1"/>
    <property type="molecule type" value="Genomic_DNA"/>
</dbReference>
<evidence type="ECO:0000313" key="3">
    <source>
        <dbReference type="EMBL" id="MED6221368.1"/>
    </source>
</evidence>
<feature type="compositionally biased region" description="Polar residues" evidence="2">
    <location>
        <begin position="14"/>
        <end position="23"/>
    </location>
</feature>
<feature type="coiled-coil region" evidence="1">
    <location>
        <begin position="189"/>
        <end position="237"/>
    </location>
</feature>
<proteinExistence type="predicted"/>
<keyword evidence="4" id="KW-1185">Reference proteome</keyword>
<evidence type="ECO:0000256" key="1">
    <source>
        <dbReference type="SAM" id="Coils"/>
    </source>
</evidence>
<comment type="caution">
    <text evidence="3">The sequence shown here is derived from an EMBL/GenBank/DDBJ whole genome shotgun (WGS) entry which is preliminary data.</text>
</comment>
<reference evidence="3 4" key="1">
    <citation type="journal article" date="2023" name="Plants (Basel)">
        <title>Bridging the Gap: Combining Genomics and Transcriptomics Approaches to Understand Stylosanthes scabra, an Orphan Legume from the Brazilian Caatinga.</title>
        <authorList>
            <person name="Ferreira-Neto J.R.C."/>
            <person name="da Silva M.D."/>
            <person name="Binneck E."/>
            <person name="de Melo N.F."/>
            <person name="da Silva R.H."/>
            <person name="de Melo A.L.T.M."/>
            <person name="Pandolfi V."/>
            <person name="Bustamante F.O."/>
            <person name="Brasileiro-Vidal A.C."/>
            <person name="Benko-Iseppon A.M."/>
        </authorList>
    </citation>
    <scope>NUCLEOTIDE SEQUENCE [LARGE SCALE GENOMIC DNA]</scope>
    <source>
        <tissue evidence="3">Leaves</tissue>
    </source>
</reference>
<keyword evidence="1" id="KW-0175">Coiled coil</keyword>
<organism evidence="3 4">
    <name type="scientific">Stylosanthes scabra</name>
    <dbReference type="NCBI Taxonomy" id="79078"/>
    <lineage>
        <taxon>Eukaryota</taxon>
        <taxon>Viridiplantae</taxon>
        <taxon>Streptophyta</taxon>
        <taxon>Embryophyta</taxon>
        <taxon>Tracheophyta</taxon>
        <taxon>Spermatophyta</taxon>
        <taxon>Magnoliopsida</taxon>
        <taxon>eudicotyledons</taxon>
        <taxon>Gunneridae</taxon>
        <taxon>Pentapetalae</taxon>
        <taxon>rosids</taxon>
        <taxon>fabids</taxon>
        <taxon>Fabales</taxon>
        <taxon>Fabaceae</taxon>
        <taxon>Papilionoideae</taxon>
        <taxon>50 kb inversion clade</taxon>
        <taxon>dalbergioids sensu lato</taxon>
        <taxon>Dalbergieae</taxon>
        <taxon>Pterocarpus clade</taxon>
        <taxon>Stylosanthes</taxon>
    </lineage>
</organism>
<evidence type="ECO:0000256" key="2">
    <source>
        <dbReference type="SAM" id="MobiDB-lite"/>
    </source>
</evidence>
<name>A0ABU6ZHC5_9FABA</name>
<feature type="region of interest" description="Disordered" evidence="2">
    <location>
        <begin position="1"/>
        <end position="23"/>
    </location>
</feature>
<gene>
    <name evidence="3" type="ORF">PIB30_053860</name>
</gene>
<evidence type="ECO:0000313" key="4">
    <source>
        <dbReference type="Proteomes" id="UP001341840"/>
    </source>
</evidence>
<sequence length="289" mass="31813">MPGQMPSHTKVKDQNTTVSLSQSMKPLTPAVTVEPIVSTTALDDLLSDLKGLNEAYACNMDIDKGIVVKTSTTEAHSLSNQPPNTSLATLDMSTLHSFGKGIIADIPSKPLMTLATNQVLKSQFAEIIQTFLNTPEPEAIKQLLARLQKVHSDLDVKFSESQTAILSHQQTTETLSELKQETTSLESVKNTLATHISKAKDRAKELSDEIQDLEQLLADRKEKKNNLDEALAKNESQFMKASGMFESNKNSLLSLEGKMSSLQQAARDAKDFQDALAMEISYLRTCFQK</sequence>
<protein>
    <submittedName>
        <fullName evidence="3">Uncharacterized protein</fullName>
    </submittedName>
</protein>